<feature type="domain" description="C2H2-type" evidence="7">
    <location>
        <begin position="324"/>
        <end position="351"/>
    </location>
</feature>
<keyword evidence="5" id="KW-0539">Nucleus</keyword>
<dbReference type="AlphaFoldDB" id="A0AAV1K2H8"/>
<evidence type="ECO:0000256" key="1">
    <source>
        <dbReference type="ARBA" id="ARBA00022723"/>
    </source>
</evidence>
<sequence length="424" mass="49709">MLKNFFQFCNEELRPDGVCAACTKLAVSAFEFRTLVKNSQNLWINCYNSFDLIETEAYSKSLYVILNDNLSLQDIQAFNGDIKSYIEHITNPSKLLIDRTDKKQRMSRNGPNCTCTDCGKEFTSPYYLNLHLKNSSQKEACWLCATICNRGDDMKKHFSEIHKIEMRSCKKCPLLFKSNQELEKHVEKCHRANIHTCTDCGNSFNKHASLELHSQMHVVRTCRVCGSQFANRGCYRYHRSQCEPDAKPDLKTLPRNKRSNVRDPAMYICDYCKKVYPTRPQLQNHIIWIHMDHRPHQCQWCGKRFYTAARLSEHSVVHTRERKFSCDICGAKLVSKMAVVYHRRRHTGEKPYECEDCGEKFISSSRRTEHAKRKHGKGLKLNCEFCKLSFVRTRELKKHIVRVHWLDKNVKKESEITIEEHHLC</sequence>
<feature type="domain" description="C2H2-type" evidence="7">
    <location>
        <begin position="195"/>
        <end position="217"/>
    </location>
</feature>
<dbReference type="InterPro" id="IPR013087">
    <property type="entry name" value="Znf_C2H2_type"/>
</dbReference>
<accession>A0AAV1K2H8</accession>
<feature type="domain" description="C2H2-type" evidence="7">
    <location>
        <begin position="296"/>
        <end position="323"/>
    </location>
</feature>
<gene>
    <name evidence="8" type="ORF">LNINA_LOCUS14749</name>
</gene>
<protein>
    <recommendedName>
        <fullName evidence="7">C2H2-type domain-containing protein</fullName>
    </recommendedName>
</protein>
<evidence type="ECO:0000256" key="4">
    <source>
        <dbReference type="ARBA" id="ARBA00022833"/>
    </source>
</evidence>
<organism evidence="8 9">
    <name type="scientific">Leptosia nina</name>
    <dbReference type="NCBI Taxonomy" id="320188"/>
    <lineage>
        <taxon>Eukaryota</taxon>
        <taxon>Metazoa</taxon>
        <taxon>Ecdysozoa</taxon>
        <taxon>Arthropoda</taxon>
        <taxon>Hexapoda</taxon>
        <taxon>Insecta</taxon>
        <taxon>Pterygota</taxon>
        <taxon>Neoptera</taxon>
        <taxon>Endopterygota</taxon>
        <taxon>Lepidoptera</taxon>
        <taxon>Glossata</taxon>
        <taxon>Ditrysia</taxon>
        <taxon>Papilionoidea</taxon>
        <taxon>Pieridae</taxon>
        <taxon>Pierinae</taxon>
        <taxon>Leptosia</taxon>
    </lineage>
</organism>
<feature type="domain" description="C2H2-type" evidence="7">
    <location>
        <begin position="113"/>
        <end position="140"/>
    </location>
</feature>
<evidence type="ECO:0000259" key="7">
    <source>
        <dbReference type="PROSITE" id="PS50157"/>
    </source>
</evidence>
<feature type="domain" description="C2H2-type" evidence="7">
    <location>
        <begin position="381"/>
        <end position="409"/>
    </location>
</feature>
<dbReference type="Gene3D" id="3.30.160.60">
    <property type="entry name" value="Classic Zinc Finger"/>
    <property type="match status" value="6"/>
</dbReference>
<dbReference type="GO" id="GO:0008270">
    <property type="term" value="F:zinc ion binding"/>
    <property type="evidence" value="ECO:0007669"/>
    <property type="project" value="UniProtKB-KW"/>
</dbReference>
<dbReference type="PROSITE" id="PS50157">
    <property type="entry name" value="ZINC_FINGER_C2H2_2"/>
    <property type="match status" value="7"/>
</dbReference>
<feature type="domain" description="C2H2-type" evidence="7">
    <location>
        <begin position="352"/>
        <end position="375"/>
    </location>
</feature>
<evidence type="ECO:0000256" key="5">
    <source>
        <dbReference type="ARBA" id="ARBA00023242"/>
    </source>
</evidence>
<dbReference type="SUPFAM" id="SSF57667">
    <property type="entry name" value="beta-beta-alpha zinc fingers"/>
    <property type="match status" value="3"/>
</dbReference>
<dbReference type="FunFam" id="3.30.160.60:FF:000446">
    <property type="entry name" value="Zinc finger protein"/>
    <property type="match status" value="1"/>
</dbReference>
<dbReference type="Pfam" id="PF00096">
    <property type="entry name" value="zf-C2H2"/>
    <property type="match status" value="2"/>
</dbReference>
<evidence type="ECO:0000313" key="8">
    <source>
        <dbReference type="EMBL" id="CAK1555968.1"/>
    </source>
</evidence>
<evidence type="ECO:0000256" key="3">
    <source>
        <dbReference type="ARBA" id="ARBA00022771"/>
    </source>
</evidence>
<dbReference type="GO" id="GO:0000978">
    <property type="term" value="F:RNA polymerase II cis-regulatory region sequence-specific DNA binding"/>
    <property type="evidence" value="ECO:0007669"/>
    <property type="project" value="TreeGrafter"/>
</dbReference>
<dbReference type="FunFam" id="3.30.160.60:FF:001397">
    <property type="entry name" value="Datilografo, isoform A"/>
    <property type="match status" value="1"/>
</dbReference>
<feature type="domain" description="C2H2-type" evidence="7">
    <location>
        <begin position="267"/>
        <end position="295"/>
    </location>
</feature>
<dbReference type="PANTHER" id="PTHR24393:SF34">
    <property type="entry name" value="PR_SET DOMAIN 13"/>
    <property type="match status" value="1"/>
</dbReference>
<dbReference type="GO" id="GO:0001228">
    <property type="term" value="F:DNA-binding transcription activator activity, RNA polymerase II-specific"/>
    <property type="evidence" value="ECO:0007669"/>
    <property type="project" value="TreeGrafter"/>
</dbReference>
<dbReference type="SMART" id="SM00355">
    <property type="entry name" value="ZnF_C2H2"/>
    <property type="match status" value="10"/>
</dbReference>
<reference evidence="8 9" key="1">
    <citation type="submission" date="2023-11" db="EMBL/GenBank/DDBJ databases">
        <authorList>
            <person name="Okamura Y."/>
        </authorList>
    </citation>
    <scope>NUCLEOTIDE SEQUENCE [LARGE SCALE GENOMIC DNA]</scope>
</reference>
<dbReference type="InterPro" id="IPR036236">
    <property type="entry name" value="Znf_C2H2_sf"/>
</dbReference>
<dbReference type="EMBL" id="CAVLEF010000281">
    <property type="protein sequence ID" value="CAK1555968.1"/>
    <property type="molecule type" value="Genomic_DNA"/>
</dbReference>
<evidence type="ECO:0000256" key="2">
    <source>
        <dbReference type="ARBA" id="ARBA00022737"/>
    </source>
</evidence>
<comment type="caution">
    <text evidence="8">The sequence shown here is derived from an EMBL/GenBank/DDBJ whole genome shotgun (WGS) entry which is preliminary data.</text>
</comment>
<evidence type="ECO:0000256" key="6">
    <source>
        <dbReference type="PROSITE-ProRule" id="PRU00042"/>
    </source>
</evidence>
<dbReference type="GO" id="GO:0005634">
    <property type="term" value="C:nucleus"/>
    <property type="evidence" value="ECO:0007669"/>
    <property type="project" value="TreeGrafter"/>
</dbReference>
<proteinExistence type="predicted"/>
<dbReference type="PANTHER" id="PTHR24393">
    <property type="entry name" value="ZINC FINGER PROTEIN"/>
    <property type="match status" value="1"/>
</dbReference>
<keyword evidence="1" id="KW-0479">Metal-binding</keyword>
<dbReference type="PROSITE" id="PS00028">
    <property type="entry name" value="ZINC_FINGER_C2H2_1"/>
    <property type="match status" value="6"/>
</dbReference>
<keyword evidence="9" id="KW-1185">Reference proteome</keyword>
<name>A0AAV1K2H8_9NEOP</name>
<evidence type="ECO:0000313" key="9">
    <source>
        <dbReference type="Proteomes" id="UP001497472"/>
    </source>
</evidence>
<dbReference type="Proteomes" id="UP001497472">
    <property type="component" value="Unassembled WGS sequence"/>
</dbReference>
<keyword evidence="4" id="KW-0862">Zinc</keyword>
<keyword evidence="3 6" id="KW-0863">Zinc-finger</keyword>
<keyword evidence="2" id="KW-0677">Repeat</keyword>